<evidence type="ECO:0000313" key="2">
    <source>
        <dbReference type="EMBL" id="XCG65863.1"/>
    </source>
</evidence>
<feature type="region of interest" description="Disordered" evidence="1">
    <location>
        <begin position="277"/>
        <end position="296"/>
    </location>
</feature>
<gene>
    <name evidence="2" type="ORF">ABLG96_10665</name>
</gene>
<protein>
    <submittedName>
        <fullName evidence="2">SCO1664 family protein</fullName>
    </submittedName>
</protein>
<reference evidence="2" key="1">
    <citation type="submission" date="2024-05" db="EMBL/GenBank/DDBJ databases">
        <authorList>
            <person name="Cai S.Y."/>
            <person name="Jin L.M."/>
            <person name="Li H.R."/>
        </authorList>
    </citation>
    <scope>NUCLEOTIDE SEQUENCE</scope>
    <source>
        <strain evidence="2">A5-74</strain>
    </source>
</reference>
<evidence type="ECO:0000256" key="1">
    <source>
        <dbReference type="SAM" id="MobiDB-lite"/>
    </source>
</evidence>
<dbReference type="RefSeq" id="WP_353651467.1">
    <property type="nucleotide sequence ID" value="NZ_CP159218.1"/>
</dbReference>
<feature type="compositionally biased region" description="Basic and acidic residues" evidence="1">
    <location>
        <begin position="119"/>
        <end position="133"/>
    </location>
</feature>
<name>A0AAU8DYB1_9ACTN</name>
<dbReference type="NCBIfam" id="TIGR03843">
    <property type="entry name" value="SCO1664 family protein"/>
    <property type="match status" value="1"/>
</dbReference>
<proteinExistence type="predicted"/>
<feature type="region of interest" description="Disordered" evidence="1">
    <location>
        <begin position="92"/>
        <end position="134"/>
    </location>
</feature>
<sequence length="296" mass="32335">MRLLQNGELDVVGRVQDASNLTLFGSVSGDGVSLPCVYKPVRGEQPLWDFPDGTLAEREVLAHDIAVAAGWFCVPPTVLRPGSLGVGMVQLWVGPSPDDDDDDDDEVDDEVEHGDDSDDLLREPVDGSGERSSDLSVPDELVAILPVAEITEGWLPVFRAREPGGGVLAVCHRDDPRLALLAGFDAVVNNADRKAPHLVAAGSRIYGIDHGLTFHTEDKLRTILWGWAGRYMPDDVVSGLERLSTWLREPPAEGGPDDRLTRAEVAALRRRVEALRRDARFPEPPTDRTPIPWPPL</sequence>
<accession>A0AAU8DYB1</accession>
<dbReference type="AlphaFoldDB" id="A0AAU8DYB1"/>
<organism evidence="2">
    <name type="scientific">Nakamurella sp. A5-74</name>
    <dbReference type="NCBI Taxonomy" id="3158264"/>
    <lineage>
        <taxon>Bacteria</taxon>
        <taxon>Bacillati</taxon>
        <taxon>Actinomycetota</taxon>
        <taxon>Actinomycetes</taxon>
        <taxon>Nakamurellales</taxon>
        <taxon>Nakamurellaceae</taxon>
        <taxon>Nakamurella</taxon>
    </lineage>
</organism>
<dbReference type="EMBL" id="CP159218">
    <property type="protein sequence ID" value="XCG65863.1"/>
    <property type="molecule type" value="Genomic_DNA"/>
</dbReference>
<dbReference type="InterPro" id="IPR022292">
    <property type="entry name" value="CHP03843"/>
</dbReference>
<feature type="compositionally biased region" description="Acidic residues" evidence="1">
    <location>
        <begin position="97"/>
        <end position="118"/>
    </location>
</feature>